<dbReference type="OrthoDB" id="319764at2"/>
<keyword evidence="2" id="KW-0732">Signal</keyword>
<dbReference type="RefSeq" id="WP_041877445.1">
    <property type="nucleotide sequence ID" value="NZ_CP157278.1"/>
</dbReference>
<dbReference type="InterPro" id="IPR008979">
    <property type="entry name" value="Galactose-bd-like_sf"/>
</dbReference>
<evidence type="ECO:0000256" key="1">
    <source>
        <dbReference type="ARBA" id="ARBA00022801"/>
    </source>
</evidence>
<dbReference type="STRING" id="1503925.TH53_00755"/>
<dbReference type="Pfam" id="PF02129">
    <property type="entry name" value="Peptidase_S15"/>
    <property type="match status" value="1"/>
</dbReference>
<sequence length="575" mass="65821">MKRQLTLAGLFLMITFQSGFAQKNLNRDQYLITDSVLIKTKYGATLSAVVVRKKGITVPQPAALLFYIYSNLERSLSEAIYAADHGYVGIVADTRGKRLSMDKIEPYEHEQEDVNAVIDWIIQQSWSNGKVGMYGGSYSGFAQWAALKHPHPSLKTIVPYVAAIPGLGVPMENNVFLNVNYQWAFYVTNNKYTDDPINDDKQRWRNLREKWYESGVAYNKIDSIDGTPNPWLQRWLKHPSYDHYWQAMVPYQGDYSRINIPVLTITGYYDDGQISAMHYLTEHYKYNPNANHYLIIGPYDHFGAQRGGTPLIHEYKVDPEALINTKEITFQWFDYIMKGGRKPALLKDKINYELMGANKWKHAPSIEKMSNKALRLYLTSEKDGENYLLSEKKQNNRFAVNQVVDLADRNSSNNDYYPDPIIKKDLDRTNGLFFISKPFDHSVSVNGMFSGELKAVINKKDMDIGVVLYEIMPNGEYFELSYFLGRASYAKDMSIRQLLRPGIEETIPFNRTRLVSRQLSKGSRLLVVLNIDKNPIAQVNYGTGKDVSEESIHDGGIPLTIKWRNGSFISIPVLD</sequence>
<feature type="domain" description="Xaa-Pro dipeptidyl-peptidase-like" evidence="3">
    <location>
        <begin position="73"/>
        <end position="302"/>
    </location>
</feature>
<dbReference type="AlphaFoldDB" id="A0A0D0G279"/>
<dbReference type="Proteomes" id="UP000032049">
    <property type="component" value="Unassembled WGS sequence"/>
</dbReference>
<evidence type="ECO:0000259" key="3">
    <source>
        <dbReference type="Pfam" id="PF02129"/>
    </source>
</evidence>
<dbReference type="InterPro" id="IPR005674">
    <property type="entry name" value="CocE/Ser_esterase"/>
</dbReference>
<feature type="signal peptide" evidence="2">
    <location>
        <begin position="1"/>
        <end position="21"/>
    </location>
</feature>
<dbReference type="SUPFAM" id="SSF53474">
    <property type="entry name" value="alpha/beta-Hydrolases"/>
    <property type="match status" value="1"/>
</dbReference>
<dbReference type="Gene3D" id="3.40.50.1820">
    <property type="entry name" value="alpha/beta hydrolase"/>
    <property type="match status" value="1"/>
</dbReference>
<dbReference type="Gene3D" id="1.10.3020.10">
    <property type="entry name" value="alpha-amino acid ester hydrolase ( Helical cap domain)"/>
    <property type="match status" value="1"/>
</dbReference>
<evidence type="ECO:0000259" key="4">
    <source>
        <dbReference type="Pfam" id="PF08530"/>
    </source>
</evidence>
<dbReference type="Pfam" id="PF08530">
    <property type="entry name" value="PepX_C"/>
    <property type="match status" value="1"/>
</dbReference>
<feature type="domain" description="Xaa-Pro dipeptidyl-peptidase C-terminal" evidence="4">
    <location>
        <begin position="351"/>
        <end position="546"/>
    </location>
</feature>
<dbReference type="InterPro" id="IPR000383">
    <property type="entry name" value="Xaa-Pro-like_dom"/>
</dbReference>
<gene>
    <name evidence="5" type="ORF">TH53_00755</name>
</gene>
<reference evidence="5 6" key="1">
    <citation type="submission" date="2015-01" db="EMBL/GenBank/DDBJ databases">
        <title>Draft genome sequence of Pedobacter sp. NL19 isolated from sludge of an effluent treatment pond in an abandoned uranium mine.</title>
        <authorList>
            <person name="Santos T."/>
            <person name="Caetano T."/>
            <person name="Covas C."/>
            <person name="Cruz A."/>
            <person name="Mendo S."/>
        </authorList>
    </citation>
    <scope>NUCLEOTIDE SEQUENCE [LARGE SCALE GENOMIC DNA]</scope>
    <source>
        <strain evidence="5 6">NL19</strain>
    </source>
</reference>
<comment type="caution">
    <text evidence="5">The sequence shown here is derived from an EMBL/GenBank/DDBJ whole genome shotgun (WGS) entry which is preliminary data.</text>
</comment>
<dbReference type="GO" id="GO:0008239">
    <property type="term" value="F:dipeptidyl-peptidase activity"/>
    <property type="evidence" value="ECO:0007669"/>
    <property type="project" value="InterPro"/>
</dbReference>
<dbReference type="EMBL" id="JXRA01000005">
    <property type="protein sequence ID" value="KIO78879.1"/>
    <property type="molecule type" value="Genomic_DNA"/>
</dbReference>
<evidence type="ECO:0008006" key="7">
    <source>
        <dbReference type="Google" id="ProtNLM"/>
    </source>
</evidence>
<name>A0A0D0G279_9SPHI</name>
<proteinExistence type="predicted"/>
<keyword evidence="6" id="KW-1185">Reference proteome</keyword>
<dbReference type="InterPro" id="IPR029058">
    <property type="entry name" value="AB_hydrolase_fold"/>
</dbReference>
<evidence type="ECO:0000313" key="5">
    <source>
        <dbReference type="EMBL" id="KIO78879.1"/>
    </source>
</evidence>
<protein>
    <recommendedName>
        <fullName evidence="7">CocE/NonD family hydrolase</fullName>
    </recommendedName>
</protein>
<evidence type="ECO:0000256" key="2">
    <source>
        <dbReference type="SAM" id="SignalP"/>
    </source>
</evidence>
<dbReference type="InterPro" id="IPR013736">
    <property type="entry name" value="Xaa-Pro_dipept_C"/>
</dbReference>
<keyword evidence="1" id="KW-0378">Hydrolase</keyword>
<evidence type="ECO:0000313" key="6">
    <source>
        <dbReference type="Proteomes" id="UP000032049"/>
    </source>
</evidence>
<dbReference type="SUPFAM" id="SSF49785">
    <property type="entry name" value="Galactose-binding domain-like"/>
    <property type="match status" value="1"/>
</dbReference>
<accession>A0A0D0G279</accession>
<dbReference type="Gene3D" id="2.60.120.260">
    <property type="entry name" value="Galactose-binding domain-like"/>
    <property type="match status" value="1"/>
</dbReference>
<feature type="chain" id="PRO_5002222258" description="CocE/NonD family hydrolase" evidence="2">
    <location>
        <begin position="22"/>
        <end position="575"/>
    </location>
</feature>
<organism evidence="5 6">
    <name type="scientific">Pedobacter lusitanus</name>
    <dbReference type="NCBI Taxonomy" id="1503925"/>
    <lineage>
        <taxon>Bacteria</taxon>
        <taxon>Pseudomonadati</taxon>
        <taxon>Bacteroidota</taxon>
        <taxon>Sphingobacteriia</taxon>
        <taxon>Sphingobacteriales</taxon>
        <taxon>Sphingobacteriaceae</taxon>
        <taxon>Pedobacter</taxon>
    </lineage>
</organism>
<dbReference type="NCBIfam" id="TIGR00976">
    <property type="entry name" value="CocE_NonD"/>
    <property type="match status" value="1"/>
</dbReference>